<sequence>MNKIAVIGFGCAAVHGIQGMREGGYTGEIHVFAPVDTPPENPMLTTYYASGRISPEGRYPFGTVAELQEKYGLTLHLNDPVTRFDAEAKTLTTRSGGVFAWDGALIASGANPWAPPMEGDGGDECFPMRTMADAQRLKDRLAQGGVKTALVVGASMIGIKAVELFVNAGISCTLADIAPHIFPLAALDGTAARVETYLREKGVELRFNAGAAAIGKRPDGGYTAAFTDGSAMDADLIVLCVGTRTNLPFLIPGQINVNRGIVVDDHMRASVPGVYAAGDCCEGNNLQSGQTQVIGLWERAGTQGRTAGANLAGENAVCDGGMVQNITHFFDMDFISVGDKRLSGESVSFTGQGGRLYIEAVVEAGQIRCVNLLGGHRISGVIRSRLWKTARGGARGLSPEEIGLLRREDVPEGFITLLGGSGL</sequence>
<organism evidence="5 6">
    <name type="scientific">Lawsonibacter faecis</name>
    <dbReference type="NCBI Taxonomy" id="2763052"/>
    <lineage>
        <taxon>Bacteria</taxon>
        <taxon>Bacillati</taxon>
        <taxon>Bacillota</taxon>
        <taxon>Clostridia</taxon>
        <taxon>Eubacteriales</taxon>
        <taxon>Oscillospiraceae</taxon>
        <taxon>Lawsonibacter</taxon>
    </lineage>
</organism>
<evidence type="ECO:0000256" key="3">
    <source>
        <dbReference type="ARBA" id="ARBA00022827"/>
    </source>
</evidence>
<dbReference type="Pfam" id="PF07992">
    <property type="entry name" value="Pyr_redox_2"/>
    <property type="match status" value="1"/>
</dbReference>
<protein>
    <submittedName>
        <fullName evidence="5">FAD-dependent oxidoreductase</fullName>
    </submittedName>
</protein>
<accession>A0A8J6JHY1</accession>
<dbReference type="SUPFAM" id="SSF51905">
    <property type="entry name" value="FAD/NAD(P)-binding domain"/>
    <property type="match status" value="1"/>
</dbReference>
<evidence type="ECO:0000313" key="5">
    <source>
        <dbReference type="EMBL" id="MBC5736448.1"/>
    </source>
</evidence>
<dbReference type="Proteomes" id="UP000607645">
    <property type="component" value="Unassembled WGS sequence"/>
</dbReference>
<keyword evidence="2" id="KW-0285">Flavoprotein</keyword>
<dbReference type="AlphaFoldDB" id="A0A8J6JHY1"/>
<evidence type="ECO:0000256" key="2">
    <source>
        <dbReference type="ARBA" id="ARBA00022630"/>
    </source>
</evidence>
<dbReference type="PANTHER" id="PTHR43429">
    <property type="entry name" value="PYRIDINE NUCLEOTIDE-DISULFIDE OXIDOREDUCTASE DOMAIN-CONTAINING"/>
    <property type="match status" value="1"/>
</dbReference>
<feature type="domain" description="FAD/NAD(P)-binding" evidence="4">
    <location>
        <begin position="3"/>
        <end position="304"/>
    </location>
</feature>
<keyword evidence="6" id="KW-1185">Reference proteome</keyword>
<proteinExistence type="predicted"/>
<comment type="caution">
    <text evidence="5">The sequence shown here is derived from an EMBL/GenBank/DDBJ whole genome shotgun (WGS) entry which is preliminary data.</text>
</comment>
<evidence type="ECO:0000313" key="6">
    <source>
        <dbReference type="Proteomes" id="UP000607645"/>
    </source>
</evidence>
<dbReference type="PRINTS" id="PR00411">
    <property type="entry name" value="PNDRDTASEI"/>
</dbReference>
<gene>
    <name evidence="5" type="ORF">H8S62_05440</name>
</gene>
<evidence type="ECO:0000256" key="1">
    <source>
        <dbReference type="ARBA" id="ARBA00001974"/>
    </source>
</evidence>
<dbReference type="PRINTS" id="PR00368">
    <property type="entry name" value="FADPNR"/>
</dbReference>
<evidence type="ECO:0000259" key="4">
    <source>
        <dbReference type="Pfam" id="PF07992"/>
    </source>
</evidence>
<dbReference type="GO" id="GO:0016491">
    <property type="term" value="F:oxidoreductase activity"/>
    <property type="evidence" value="ECO:0007669"/>
    <property type="project" value="InterPro"/>
</dbReference>
<dbReference type="InterPro" id="IPR050260">
    <property type="entry name" value="FAD-bd_OxRdtase"/>
</dbReference>
<name>A0A8J6JHY1_9FIRM</name>
<dbReference type="PANTHER" id="PTHR43429:SF3">
    <property type="entry name" value="NITRITE REDUCTASE [NAD(P)H]"/>
    <property type="match status" value="1"/>
</dbReference>
<dbReference type="EMBL" id="JACOPQ010000003">
    <property type="protein sequence ID" value="MBC5736448.1"/>
    <property type="molecule type" value="Genomic_DNA"/>
</dbReference>
<dbReference type="InterPro" id="IPR023753">
    <property type="entry name" value="FAD/NAD-binding_dom"/>
</dbReference>
<dbReference type="RefSeq" id="WP_155148094.1">
    <property type="nucleotide sequence ID" value="NZ_JACOPQ010000003.1"/>
</dbReference>
<reference evidence="5" key="1">
    <citation type="submission" date="2020-08" db="EMBL/GenBank/DDBJ databases">
        <title>Genome public.</title>
        <authorList>
            <person name="Liu C."/>
            <person name="Sun Q."/>
        </authorList>
    </citation>
    <scope>NUCLEOTIDE SEQUENCE</scope>
    <source>
        <strain evidence="5">NSJ-52</strain>
    </source>
</reference>
<dbReference type="Gene3D" id="3.50.50.60">
    <property type="entry name" value="FAD/NAD(P)-binding domain"/>
    <property type="match status" value="2"/>
</dbReference>
<comment type="cofactor">
    <cofactor evidence="1">
        <name>FAD</name>
        <dbReference type="ChEBI" id="CHEBI:57692"/>
    </cofactor>
</comment>
<keyword evidence="3" id="KW-0274">FAD</keyword>
<dbReference type="InterPro" id="IPR036188">
    <property type="entry name" value="FAD/NAD-bd_sf"/>
</dbReference>